<evidence type="ECO:0000256" key="3">
    <source>
        <dbReference type="SAM" id="MobiDB-lite"/>
    </source>
</evidence>
<reference evidence="6 7" key="1">
    <citation type="journal article" date="2023" name="Sci. Data">
        <title>Genome assembly of the Korean intertidal mud-creeper Batillaria attramentaria.</title>
        <authorList>
            <person name="Patra A.K."/>
            <person name="Ho P.T."/>
            <person name="Jun S."/>
            <person name="Lee S.J."/>
            <person name="Kim Y."/>
            <person name="Won Y.J."/>
        </authorList>
    </citation>
    <scope>NUCLEOTIDE SEQUENCE [LARGE SCALE GENOMIC DNA]</scope>
    <source>
        <strain evidence="6">Wonlab-2016</strain>
    </source>
</reference>
<evidence type="ECO:0000256" key="2">
    <source>
        <dbReference type="ARBA" id="ARBA00022703"/>
    </source>
</evidence>
<dbReference type="InterPro" id="IPR046371">
    <property type="entry name" value="Bcl-2_BH1-3"/>
</dbReference>
<keyword evidence="2" id="KW-0053">Apoptosis</keyword>
<dbReference type="EMBL" id="JACVVK020000039">
    <property type="protein sequence ID" value="KAK7500098.1"/>
    <property type="molecule type" value="Genomic_DNA"/>
</dbReference>
<dbReference type="PANTHER" id="PTHR11256:SF41">
    <property type="entry name" value="BCL-2 HOMOLOGOUS ANTAGONIST_KILLER"/>
    <property type="match status" value="1"/>
</dbReference>
<evidence type="ECO:0000256" key="1">
    <source>
        <dbReference type="ARBA" id="ARBA00009458"/>
    </source>
</evidence>
<dbReference type="InterPro" id="IPR002475">
    <property type="entry name" value="Bcl2-like"/>
</dbReference>
<protein>
    <recommendedName>
        <fullName evidence="5">Bcl-2 Bcl-2 homology region 1-3 domain-containing protein</fullName>
    </recommendedName>
</protein>
<gene>
    <name evidence="6" type="ORF">BaRGS_00008645</name>
</gene>
<evidence type="ECO:0000313" key="7">
    <source>
        <dbReference type="Proteomes" id="UP001519460"/>
    </source>
</evidence>
<comment type="similarity">
    <text evidence="1">Belongs to the Bcl-2 family.</text>
</comment>
<dbReference type="PRINTS" id="PR01862">
    <property type="entry name" value="BCL2FAMILY"/>
</dbReference>
<dbReference type="AlphaFoldDB" id="A0ABD0LLN3"/>
<evidence type="ECO:0000259" key="5">
    <source>
        <dbReference type="SMART" id="SM00337"/>
    </source>
</evidence>
<dbReference type="Gene3D" id="1.10.437.10">
    <property type="entry name" value="Blc2-like"/>
    <property type="match status" value="1"/>
</dbReference>
<feature type="region of interest" description="Disordered" evidence="3">
    <location>
        <begin position="1"/>
        <end position="46"/>
    </location>
</feature>
<dbReference type="Proteomes" id="UP001519460">
    <property type="component" value="Unassembled WGS sequence"/>
</dbReference>
<feature type="domain" description="Bcl-2 Bcl-2 homology region 1-3" evidence="5">
    <location>
        <begin position="97"/>
        <end position="199"/>
    </location>
</feature>
<dbReference type="GO" id="GO:0006915">
    <property type="term" value="P:apoptotic process"/>
    <property type="evidence" value="ECO:0007669"/>
    <property type="project" value="UniProtKB-KW"/>
</dbReference>
<dbReference type="SMART" id="SM00337">
    <property type="entry name" value="BCL"/>
    <property type="match status" value="1"/>
</dbReference>
<dbReference type="Pfam" id="PF00452">
    <property type="entry name" value="Bcl-2"/>
    <property type="match status" value="1"/>
</dbReference>
<dbReference type="CDD" id="cd06845">
    <property type="entry name" value="Bcl-2_like"/>
    <property type="match status" value="1"/>
</dbReference>
<feature type="compositionally biased region" description="Basic and acidic residues" evidence="3">
    <location>
        <begin position="33"/>
        <end position="46"/>
    </location>
</feature>
<keyword evidence="4" id="KW-0812">Transmembrane</keyword>
<dbReference type="PROSITE" id="PS50062">
    <property type="entry name" value="BCL2_FAMILY"/>
    <property type="match status" value="1"/>
</dbReference>
<feature type="transmembrane region" description="Helical" evidence="4">
    <location>
        <begin position="213"/>
        <end position="231"/>
    </location>
</feature>
<comment type="caution">
    <text evidence="6">The sequence shown here is derived from an EMBL/GenBank/DDBJ whole genome shotgun (WGS) entry which is preliminary data.</text>
</comment>
<keyword evidence="7" id="KW-1185">Reference proteome</keyword>
<name>A0ABD0LLN3_9CAEN</name>
<organism evidence="6 7">
    <name type="scientific">Batillaria attramentaria</name>
    <dbReference type="NCBI Taxonomy" id="370345"/>
    <lineage>
        <taxon>Eukaryota</taxon>
        <taxon>Metazoa</taxon>
        <taxon>Spiralia</taxon>
        <taxon>Lophotrochozoa</taxon>
        <taxon>Mollusca</taxon>
        <taxon>Gastropoda</taxon>
        <taxon>Caenogastropoda</taxon>
        <taxon>Sorbeoconcha</taxon>
        <taxon>Cerithioidea</taxon>
        <taxon>Batillariidae</taxon>
        <taxon>Batillaria</taxon>
    </lineage>
</organism>
<dbReference type="PANTHER" id="PTHR11256">
    <property type="entry name" value="BCL-2 RELATED"/>
    <property type="match status" value="1"/>
</dbReference>
<keyword evidence="4" id="KW-1133">Transmembrane helix</keyword>
<evidence type="ECO:0000313" key="6">
    <source>
        <dbReference type="EMBL" id="KAK7500098.1"/>
    </source>
</evidence>
<proteinExistence type="inferred from homology"/>
<dbReference type="InterPro" id="IPR026298">
    <property type="entry name" value="Bcl-2_fam"/>
</dbReference>
<dbReference type="SUPFAM" id="SSF56854">
    <property type="entry name" value="Bcl-2 inhibitors of programmed cell death"/>
    <property type="match status" value="1"/>
</dbReference>
<sequence>MASWNGSSDSDGEEPVDGFLKPSSAQMQLVPRPPEEIHPDSEENVKEETEGVFMNFVYQTYRSDNIQQSYDNMPVDPALVDFPSIPDTSAAEIGRQLARIGDVINERYKDTFIDIIDSLGIGPDTAYEAFAEVAKRIFADGINWGRILTLLSFGYRIAIQVLKNHASRFAEFLGRICKYVLTFLISEKITRWIADHGGWRAALAYIPSVDTSTFVTILGLAAVSIIAVIAWHRYSV</sequence>
<accession>A0ABD0LLN3</accession>
<keyword evidence="4" id="KW-0472">Membrane</keyword>
<evidence type="ECO:0000256" key="4">
    <source>
        <dbReference type="SAM" id="Phobius"/>
    </source>
</evidence>
<dbReference type="InterPro" id="IPR036834">
    <property type="entry name" value="Bcl-2-like_sf"/>
</dbReference>